<dbReference type="GO" id="GO:0005886">
    <property type="term" value="C:plasma membrane"/>
    <property type="evidence" value="ECO:0007669"/>
    <property type="project" value="UniProtKB-SubCell"/>
</dbReference>
<organism evidence="12 13">
    <name type="scientific">Salarchaeum japonicum</name>
    <dbReference type="NCBI Taxonomy" id="555573"/>
    <lineage>
        <taxon>Archaea</taxon>
        <taxon>Methanobacteriati</taxon>
        <taxon>Methanobacteriota</taxon>
        <taxon>Stenosarchaea group</taxon>
        <taxon>Halobacteria</taxon>
        <taxon>Halobacteriales</taxon>
        <taxon>Halobacteriaceae</taxon>
    </lineage>
</organism>
<evidence type="ECO:0000256" key="4">
    <source>
        <dbReference type="ARBA" id="ARBA00022475"/>
    </source>
</evidence>
<evidence type="ECO:0000313" key="12">
    <source>
        <dbReference type="EMBL" id="GAA0658611.1"/>
    </source>
</evidence>
<dbReference type="InterPro" id="IPR035906">
    <property type="entry name" value="MetI-like_sf"/>
</dbReference>
<dbReference type="Gene3D" id="1.10.3720.10">
    <property type="entry name" value="MetI-like"/>
    <property type="match status" value="1"/>
</dbReference>
<evidence type="ECO:0000256" key="9">
    <source>
        <dbReference type="RuleBase" id="RU363032"/>
    </source>
</evidence>
<feature type="transmembrane region" description="Helical" evidence="9">
    <location>
        <begin position="341"/>
        <end position="361"/>
    </location>
</feature>
<keyword evidence="3 9" id="KW-0813">Transport</keyword>
<protein>
    <recommendedName>
        <fullName evidence="10">Phosphate transport system permease protein</fullName>
    </recommendedName>
</protein>
<accession>A0AAV3T4A4</accession>
<dbReference type="SUPFAM" id="SSF161098">
    <property type="entry name" value="MetI-like"/>
    <property type="match status" value="1"/>
</dbReference>
<dbReference type="InterPro" id="IPR000515">
    <property type="entry name" value="MetI-like"/>
</dbReference>
<dbReference type="RefSeq" id="WP_227262316.1">
    <property type="nucleotide sequence ID" value="NZ_BAAADU010000002.1"/>
</dbReference>
<dbReference type="AlphaFoldDB" id="A0AAV3T4A4"/>
<keyword evidence="8 9" id="KW-0472">Membrane</keyword>
<dbReference type="NCBIfam" id="TIGR02138">
    <property type="entry name" value="phosphate_pstC"/>
    <property type="match status" value="1"/>
</dbReference>
<comment type="similarity">
    <text evidence="2 10">Belongs to the binding-protein-dependent transport system permease family. CysTW subfamily.</text>
</comment>
<keyword evidence="5 10" id="KW-0592">Phosphate transport</keyword>
<dbReference type="Proteomes" id="UP001500194">
    <property type="component" value="Unassembled WGS sequence"/>
</dbReference>
<dbReference type="EMBL" id="BAAADU010000002">
    <property type="protein sequence ID" value="GAA0658611.1"/>
    <property type="molecule type" value="Genomic_DNA"/>
</dbReference>
<feature type="transmembrane region" description="Helical" evidence="9">
    <location>
        <begin position="226"/>
        <end position="245"/>
    </location>
</feature>
<keyword evidence="4 10" id="KW-1003">Cell membrane</keyword>
<comment type="function">
    <text evidence="10">Part of the binding-protein-dependent transport system for phosphate; probably responsible for the translocation of the substrate across the membrane.</text>
</comment>
<sequence length="377" mass="39281">MSVAESATNRVQDAARAAADWVVRLDRGTKVVGGLGTLFLVAFLAAFTLGNTLAWVPLVGFVAANAFGAFRYPGATARYLAFVATACTVLVLGLIMVYLFLRSREAFGLMSHHVSLFGVSFDVPGLRMFTDTSSPFWTPSQQLYALAPMLWGTFVTTLIATAVAGPLGVAGALFISEMAPGWAREILKPSVETLAGIPSIVYGFIGFIVLSGFMMDEFSLPTFGSLVVVGFVIGVMALPTVVSVAEDAIASVPGEMKDGSLALGATSWQTTTSVTLPASLSGVSAAILLGVGRAVGETMAATVILANLTELPDPLYDVFGSTITLTSLIASQYGIATGSQMSALFAAGVVLFVTVLALSIGSQYIEARMNRKLGGQE</sequence>
<dbReference type="Pfam" id="PF00528">
    <property type="entry name" value="BPD_transp_1"/>
    <property type="match status" value="1"/>
</dbReference>
<evidence type="ECO:0000256" key="6">
    <source>
        <dbReference type="ARBA" id="ARBA00022692"/>
    </source>
</evidence>
<dbReference type="GeneID" id="68572940"/>
<dbReference type="InterPro" id="IPR051124">
    <property type="entry name" value="Phosphate_Transport_Permease"/>
</dbReference>
<dbReference type="PANTHER" id="PTHR30425">
    <property type="entry name" value="PHOSPHATE TRANSPORT SYSTEM PERMEASE PROTEIN PST"/>
    <property type="match status" value="1"/>
</dbReference>
<comment type="caution">
    <text evidence="12">The sequence shown here is derived from an EMBL/GenBank/DDBJ whole genome shotgun (WGS) entry which is preliminary data.</text>
</comment>
<evidence type="ECO:0000259" key="11">
    <source>
        <dbReference type="PROSITE" id="PS50928"/>
    </source>
</evidence>
<feature type="transmembrane region" description="Helical" evidence="9">
    <location>
        <begin position="79"/>
        <end position="101"/>
    </location>
</feature>
<keyword evidence="6 9" id="KW-0812">Transmembrane</keyword>
<evidence type="ECO:0000256" key="7">
    <source>
        <dbReference type="ARBA" id="ARBA00022989"/>
    </source>
</evidence>
<evidence type="ECO:0000256" key="5">
    <source>
        <dbReference type="ARBA" id="ARBA00022592"/>
    </source>
</evidence>
<dbReference type="GO" id="GO:0006817">
    <property type="term" value="P:phosphate ion transport"/>
    <property type="evidence" value="ECO:0007669"/>
    <property type="project" value="UniProtKB-KW"/>
</dbReference>
<evidence type="ECO:0000313" key="13">
    <source>
        <dbReference type="Proteomes" id="UP001500194"/>
    </source>
</evidence>
<dbReference type="GO" id="GO:0005315">
    <property type="term" value="F:phosphate transmembrane transporter activity"/>
    <property type="evidence" value="ECO:0007669"/>
    <property type="project" value="InterPro"/>
</dbReference>
<name>A0AAV3T4A4_9EURY</name>
<evidence type="ECO:0000256" key="8">
    <source>
        <dbReference type="ARBA" id="ARBA00023136"/>
    </source>
</evidence>
<evidence type="ECO:0000256" key="1">
    <source>
        <dbReference type="ARBA" id="ARBA00004651"/>
    </source>
</evidence>
<dbReference type="PANTHER" id="PTHR30425:SF1">
    <property type="entry name" value="PHOSPHATE TRANSPORT SYSTEM PERMEASE PROTEIN PSTC"/>
    <property type="match status" value="1"/>
</dbReference>
<keyword evidence="7 9" id="KW-1133">Transmembrane helix</keyword>
<proteinExistence type="inferred from homology"/>
<feature type="transmembrane region" description="Helical" evidence="9">
    <location>
        <begin position="150"/>
        <end position="175"/>
    </location>
</feature>
<evidence type="ECO:0000256" key="10">
    <source>
        <dbReference type="RuleBase" id="RU363054"/>
    </source>
</evidence>
<feature type="transmembrane region" description="Helical" evidence="9">
    <location>
        <begin position="195"/>
        <end position="214"/>
    </location>
</feature>
<feature type="transmembrane region" description="Helical" evidence="9">
    <location>
        <begin position="31"/>
        <end position="49"/>
    </location>
</feature>
<reference evidence="12 13" key="1">
    <citation type="journal article" date="2019" name="Int. J. Syst. Evol. Microbiol.">
        <title>The Global Catalogue of Microorganisms (GCM) 10K type strain sequencing project: providing services to taxonomists for standard genome sequencing and annotation.</title>
        <authorList>
            <consortium name="The Broad Institute Genomics Platform"/>
            <consortium name="The Broad Institute Genome Sequencing Center for Infectious Disease"/>
            <person name="Wu L."/>
            <person name="Ma J."/>
        </authorList>
    </citation>
    <scope>NUCLEOTIDE SEQUENCE [LARGE SCALE GENOMIC DNA]</scope>
    <source>
        <strain evidence="12 13">JCM 16327</strain>
    </source>
</reference>
<evidence type="ECO:0000256" key="2">
    <source>
        <dbReference type="ARBA" id="ARBA00007069"/>
    </source>
</evidence>
<gene>
    <name evidence="12" type="primary">pstC_2</name>
    <name evidence="12" type="ORF">GCM10009019_23740</name>
</gene>
<comment type="subcellular location">
    <subcellularLocation>
        <location evidence="1 9">Cell membrane</location>
        <topology evidence="1 9">Multi-pass membrane protein</topology>
    </subcellularLocation>
</comment>
<keyword evidence="13" id="KW-1185">Reference proteome</keyword>
<feature type="domain" description="ABC transmembrane type-1" evidence="11">
    <location>
        <begin position="150"/>
        <end position="362"/>
    </location>
</feature>
<dbReference type="PROSITE" id="PS50928">
    <property type="entry name" value="ABC_TM1"/>
    <property type="match status" value="1"/>
</dbReference>
<dbReference type="CDD" id="cd06261">
    <property type="entry name" value="TM_PBP2"/>
    <property type="match status" value="1"/>
</dbReference>
<dbReference type="InterPro" id="IPR011864">
    <property type="entry name" value="Phosphate_PstC"/>
</dbReference>
<evidence type="ECO:0000256" key="3">
    <source>
        <dbReference type="ARBA" id="ARBA00022448"/>
    </source>
</evidence>